<protein>
    <submittedName>
        <fullName evidence="3">Stage IV sporulation protein B</fullName>
    </submittedName>
</protein>
<dbReference type="Pfam" id="PF17820">
    <property type="entry name" value="PDZ_6"/>
    <property type="match status" value="1"/>
</dbReference>
<dbReference type="InterPro" id="IPR041489">
    <property type="entry name" value="PDZ_6"/>
</dbReference>
<sequence length="444" mass="48554">MNNNNNNIRSAIGILLAFLFLSLCFTPQMQTLFTIPGHQKLVVGETSSIDISLPNTLDDKLELVVAGLPSTSVFAAPEDPPVKVNRNEFGYEIVALRPGTVDVKLKLLGHIPIRSIKVESVPTRRVVPGGHSIGVALQSKGIMVVGYAPIDERDKFYPAKDQGVQIGDLIMEVNGQSVYTETDLAKIIDKSSNKKLTLSVKRKDKIIEVPIEPIFCSETQRNRIGLFVRDGVVGVGTLSFWDPQTHGFAALGHVIIDADTRQGIDVLQGKIMSASVQTIKPARPGRPGEKIGVFNEDGPIEGNIIKNSYFGLYGTTDNDVKNSISEYTMEVGYAHQIEEGKAEILTVVNGDDIERFEIEIERVYPQRQNGKGMIIKVTDPRLLSLTGGIVQGMSGSPIIQNSRIVGAVTHVFLNDPERGYGVFMDNMLSEIEDIGQAEQKISTN</sequence>
<dbReference type="PROSITE" id="PS50106">
    <property type="entry name" value="PDZ"/>
    <property type="match status" value="1"/>
</dbReference>
<dbReference type="KEGG" id="salq:SYNTR_0382"/>
<feature type="domain" description="Peptidase S55" evidence="2">
    <location>
        <begin position="205"/>
        <end position="443"/>
    </location>
</feature>
<dbReference type="InterPro" id="IPR008763">
    <property type="entry name" value="Peptidase_S55"/>
</dbReference>
<keyword evidence="4" id="KW-1185">Reference proteome</keyword>
<accession>A0A6I6DCC8</accession>
<dbReference type="Gene3D" id="2.30.42.10">
    <property type="match status" value="1"/>
</dbReference>
<dbReference type="AlphaFoldDB" id="A0A6I6DCC8"/>
<evidence type="ECO:0000313" key="3">
    <source>
        <dbReference type="EMBL" id="QGT98975.1"/>
    </source>
</evidence>
<organism evidence="3 4">
    <name type="scientific">Candidatus Syntrophocurvum alkaliphilum</name>
    <dbReference type="NCBI Taxonomy" id="2293317"/>
    <lineage>
        <taxon>Bacteria</taxon>
        <taxon>Bacillati</taxon>
        <taxon>Bacillota</taxon>
        <taxon>Clostridia</taxon>
        <taxon>Eubacteriales</taxon>
        <taxon>Syntrophomonadaceae</taxon>
        <taxon>Candidatus Syntrophocurvum</taxon>
    </lineage>
</organism>
<dbReference type="NCBIfam" id="TIGR02860">
    <property type="entry name" value="spore_IV_B"/>
    <property type="match status" value="1"/>
</dbReference>
<evidence type="ECO:0000313" key="4">
    <source>
        <dbReference type="Proteomes" id="UP000426444"/>
    </source>
</evidence>
<dbReference type="EMBL" id="CP046457">
    <property type="protein sequence ID" value="QGT98975.1"/>
    <property type="molecule type" value="Genomic_DNA"/>
</dbReference>
<dbReference type="InterPro" id="IPR014219">
    <property type="entry name" value="SpoIVB"/>
</dbReference>
<evidence type="ECO:0000259" key="2">
    <source>
        <dbReference type="PROSITE" id="PS51494"/>
    </source>
</evidence>
<dbReference type="InterPro" id="IPR036034">
    <property type="entry name" value="PDZ_sf"/>
</dbReference>
<reference evidence="4" key="1">
    <citation type="journal article" date="2019" name="Microbiology">
        <title>Complete Genome Sequence of an Uncultured Bacterium of the Candidate Phylum Bipolaricaulota.</title>
        <authorList>
            <person name="Kadnikov V.V."/>
            <person name="Mardanov A.V."/>
            <person name="Beletsky A.V."/>
            <person name="Frank Y.A."/>
            <person name="Karnachuk O.V."/>
            <person name="Ravin N.V."/>
        </authorList>
    </citation>
    <scope>NUCLEOTIDE SEQUENCE [LARGE SCALE GENOMIC DNA]</scope>
</reference>
<evidence type="ECO:0000259" key="1">
    <source>
        <dbReference type="PROSITE" id="PS50106"/>
    </source>
</evidence>
<dbReference type="PROSITE" id="PS51494">
    <property type="entry name" value="SPOIVB"/>
    <property type="match status" value="1"/>
</dbReference>
<dbReference type="RefSeq" id="WP_243140217.1">
    <property type="nucleotide sequence ID" value="NZ_CP046457.1"/>
</dbReference>
<proteinExistence type="predicted"/>
<gene>
    <name evidence="3" type="ORF">SYNTR_0382</name>
</gene>
<dbReference type="InterPro" id="IPR001478">
    <property type="entry name" value="PDZ"/>
</dbReference>
<feature type="domain" description="PDZ" evidence="1">
    <location>
        <begin position="120"/>
        <end position="204"/>
    </location>
</feature>
<dbReference type="SMART" id="SM00228">
    <property type="entry name" value="PDZ"/>
    <property type="match status" value="1"/>
</dbReference>
<dbReference type="SUPFAM" id="SSF50156">
    <property type="entry name" value="PDZ domain-like"/>
    <property type="match status" value="1"/>
</dbReference>
<dbReference type="Pfam" id="PF05580">
    <property type="entry name" value="Peptidase_S55"/>
    <property type="match status" value="1"/>
</dbReference>
<name>A0A6I6DCC8_9FIRM</name>
<dbReference type="Proteomes" id="UP000426444">
    <property type="component" value="Chromosome"/>
</dbReference>